<feature type="domain" description="Fibronectin type-III" evidence="3">
    <location>
        <begin position="6"/>
        <end position="100"/>
    </location>
</feature>
<feature type="region of interest" description="Disordered" evidence="1">
    <location>
        <begin position="195"/>
        <end position="244"/>
    </location>
</feature>
<dbReference type="EMBL" id="JAODUP010000222">
    <property type="protein sequence ID" value="KAK2156073.1"/>
    <property type="molecule type" value="Genomic_DNA"/>
</dbReference>
<evidence type="ECO:0000313" key="5">
    <source>
        <dbReference type="Proteomes" id="UP001208570"/>
    </source>
</evidence>
<feature type="compositionally biased region" description="Acidic residues" evidence="1">
    <location>
        <begin position="203"/>
        <end position="212"/>
    </location>
</feature>
<accession>A0AAD9JP76</accession>
<dbReference type="InterPro" id="IPR036116">
    <property type="entry name" value="FN3_sf"/>
</dbReference>
<dbReference type="Pfam" id="PF00041">
    <property type="entry name" value="fn3"/>
    <property type="match status" value="1"/>
</dbReference>
<gene>
    <name evidence="4" type="ORF">LSH36_222g01013</name>
</gene>
<dbReference type="Gene3D" id="2.60.40.10">
    <property type="entry name" value="Immunoglobulins"/>
    <property type="match status" value="1"/>
</dbReference>
<reference evidence="4" key="1">
    <citation type="journal article" date="2023" name="Mol. Biol. Evol.">
        <title>Third-Generation Sequencing Reveals the Adaptive Role of the Epigenome in Three Deep-Sea Polychaetes.</title>
        <authorList>
            <person name="Perez M."/>
            <person name="Aroh O."/>
            <person name="Sun Y."/>
            <person name="Lan Y."/>
            <person name="Juniper S.K."/>
            <person name="Young C.R."/>
            <person name="Angers B."/>
            <person name="Qian P.Y."/>
        </authorList>
    </citation>
    <scope>NUCLEOTIDE SEQUENCE</scope>
    <source>
        <strain evidence="4">P08H-3</strain>
    </source>
</reference>
<name>A0AAD9JP76_9ANNE</name>
<dbReference type="PROSITE" id="PS50853">
    <property type="entry name" value="FN3"/>
    <property type="match status" value="1"/>
</dbReference>
<protein>
    <recommendedName>
        <fullName evidence="3">Fibronectin type-III domain-containing protein</fullName>
    </recommendedName>
</protein>
<proteinExistence type="predicted"/>
<feature type="compositionally biased region" description="Low complexity" evidence="1">
    <location>
        <begin position="225"/>
        <end position="239"/>
    </location>
</feature>
<feature type="transmembrane region" description="Helical" evidence="2">
    <location>
        <begin position="102"/>
        <end position="126"/>
    </location>
</feature>
<dbReference type="CDD" id="cd00063">
    <property type="entry name" value="FN3"/>
    <property type="match status" value="1"/>
</dbReference>
<evidence type="ECO:0000256" key="2">
    <source>
        <dbReference type="SAM" id="Phobius"/>
    </source>
</evidence>
<keyword evidence="2" id="KW-0472">Membrane</keyword>
<dbReference type="SUPFAM" id="SSF49265">
    <property type="entry name" value="Fibronectin type III"/>
    <property type="match status" value="1"/>
</dbReference>
<evidence type="ECO:0000313" key="4">
    <source>
        <dbReference type="EMBL" id="KAK2156073.1"/>
    </source>
</evidence>
<comment type="caution">
    <text evidence="4">The sequence shown here is derived from an EMBL/GenBank/DDBJ whole genome shotgun (WGS) entry which is preliminary data.</text>
</comment>
<evidence type="ECO:0000259" key="3">
    <source>
        <dbReference type="PROSITE" id="PS50853"/>
    </source>
</evidence>
<dbReference type="AlphaFoldDB" id="A0AAD9JP76"/>
<sequence>MNLTGIVQSVHLASSTKDSLHLQWRVNQLKQALVSGYKVRYQAVGSNVVQFSPLLANTKTGYDIAMLHEDTNYDICVQVYTNGTDDNYVNKCIQASTSTDSLTVALGSTFGAFLALGIIVMFVFVAKWQHQRRQQKLELQQVSAESAGESYDSLAPVDGDYEMSDVSLQVHEDTAKLEFSSQSSQAVSMTANGTIHINHLPPDIDEGGESDTDGNVTVHEPPDLGSSTSGESSPQPSTSAKSEPAIAANVRDGDSAMTSLLHSQPYHNHHQDERAPDVRPKDKALLDLTYMYANKKLFEQPQTQLRPNMSCNW</sequence>
<dbReference type="Proteomes" id="UP001208570">
    <property type="component" value="Unassembled WGS sequence"/>
</dbReference>
<keyword evidence="5" id="KW-1185">Reference proteome</keyword>
<organism evidence="4 5">
    <name type="scientific">Paralvinella palmiformis</name>
    <dbReference type="NCBI Taxonomy" id="53620"/>
    <lineage>
        <taxon>Eukaryota</taxon>
        <taxon>Metazoa</taxon>
        <taxon>Spiralia</taxon>
        <taxon>Lophotrochozoa</taxon>
        <taxon>Annelida</taxon>
        <taxon>Polychaeta</taxon>
        <taxon>Sedentaria</taxon>
        <taxon>Canalipalpata</taxon>
        <taxon>Terebellida</taxon>
        <taxon>Terebelliformia</taxon>
        <taxon>Alvinellidae</taxon>
        <taxon>Paralvinella</taxon>
    </lineage>
</organism>
<evidence type="ECO:0000256" key="1">
    <source>
        <dbReference type="SAM" id="MobiDB-lite"/>
    </source>
</evidence>
<dbReference type="InterPro" id="IPR013783">
    <property type="entry name" value="Ig-like_fold"/>
</dbReference>
<dbReference type="InterPro" id="IPR003961">
    <property type="entry name" value="FN3_dom"/>
</dbReference>
<keyword evidence="2" id="KW-0812">Transmembrane</keyword>
<keyword evidence="2" id="KW-1133">Transmembrane helix</keyword>